<reference evidence="2 3" key="1">
    <citation type="submission" date="2020-08" db="EMBL/GenBank/DDBJ databases">
        <title>Sequencing the genomes of 1000 actinobacteria strains.</title>
        <authorList>
            <person name="Klenk H.-P."/>
        </authorList>
    </citation>
    <scope>NUCLEOTIDE SEQUENCE [LARGE SCALE GENOMIC DNA]</scope>
    <source>
        <strain evidence="2 3">DSM 28967</strain>
    </source>
</reference>
<protein>
    <submittedName>
        <fullName evidence="2">Uncharacterized protein</fullName>
    </submittedName>
</protein>
<dbReference type="AlphaFoldDB" id="A0A7W9JCC0"/>
<dbReference type="Proteomes" id="UP000549971">
    <property type="component" value="Unassembled WGS sequence"/>
</dbReference>
<accession>A0A7W9JCC0</accession>
<organism evidence="2 3">
    <name type="scientific">Kribbella italica</name>
    <dbReference type="NCBI Taxonomy" id="1540520"/>
    <lineage>
        <taxon>Bacteria</taxon>
        <taxon>Bacillati</taxon>
        <taxon>Actinomycetota</taxon>
        <taxon>Actinomycetes</taxon>
        <taxon>Propionibacteriales</taxon>
        <taxon>Kribbellaceae</taxon>
        <taxon>Kribbella</taxon>
    </lineage>
</organism>
<feature type="region of interest" description="Disordered" evidence="1">
    <location>
        <begin position="1"/>
        <end position="69"/>
    </location>
</feature>
<dbReference type="EMBL" id="JACHMY010000001">
    <property type="protein sequence ID" value="MBB5839542.1"/>
    <property type="molecule type" value="Genomic_DNA"/>
</dbReference>
<proteinExistence type="predicted"/>
<gene>
    <name evidence="2" type="ORF">HDA39_006276</name>
</gene>
<comment type="caution">
    <text evidence="2">The sequence shown here is derived from an EMBL/GenBank/DDBJ whole genome shotgun (WGS) entry which is preliminary data.</text>
</comment>
<evidence type="ECO:0000256" key="1">
    <source>
        <dbReference type="SAM" id="MobiDB-lite"/>
    </source>
</evidence>
<name>A0A7W9JCC0_9ACTN</name>
<evidence type="ECO:0000313" key="3">
    <source>
        <dbReference type="Proteomes" id="UP000549971"/>
    </source>
</evidence>
<evidence type="ECO:0000313" key="2">
    <source>
        <dbReference type="EMBL" id="MBB5839542.1"/>
    </source>
</evidence>
<sequence>MIKPTASDGVEWAGDSGRSGEASPQDWPVLQSSSSDPCDGNNPMTGRPCRLGYHQGYHRDDTGAEWLED</sequence>
<keyword evidence="3" id="KW-1185">Reference proteome</keyword>